<keyword evidence="1" id="KW-0472">Membrane</keyword>
<keyword evidence="1" id="KW-1133">Transmembrane helix</keyword>
<gene>
    <name evidence="2" type="ORF">BDP27DRAFT_1337313</name>
</gene>
<keyword evidence="1" id="KW-0812">Transmembrane</keyword>
<protein>
    <submittedName>
        <fullName evidence="2">Uncharacterized protein</fullName>
    </submittedName>
</protein>
<evidence type="ECO:0000313" key="2">
    <source>
        <dbReference type="EMBL" id="KAF9061945.1"/>
    </source>
</evidence>
<dbReference type="AlphaFoldDB" id="A0A9P5PH22"/>
<keyword evidence="3" id="KW-1185">Reference proteome</keyword>
<evidence type="ECO:0000256" key="1">
    <source>
        <dbReference type="SAM" id="Phobius"/>
    </source>
</evidence>
<reference evidence="2" key="1">
    <citation type="submission" date="2020-11" db="EMBL/GenBank/DDBJ databases">
        <authorList>
            <consortium name="DOE Joint Genome Institute"/>
            <person name="Ahrendt S."/>
            <person name="Riley R."/>
            <person name="Andreopoulos W."/>
            <person name="Labutti K."/>
            <person name="Pangilinan J."/>
            <person name="Ruiz-Duenas F.J."/>
            <person name="Barrasa J.M."/>
            <person name="Sanchez-Garcia M."/>
            <person name="Camarero S."/>
            <person name="Miyauchi S."/>
            <person name="Serrano A."/>
            <person name="Linde D."/>
            <person name="Babiker R."/>
            <person name="Drula E."/>
            <person name="Ayuso-Fernandez I."/>
            <person name="Pacheco R."/>
            <person name="Padilla G."/>
            <person name="Ferreira P."/>
            <person name="Barriuso J."/>
            <person name="Kellner H."/>
            <person name="Castanera R."/>
            <person name="Alfaro M."/>
            <person name="Ramirez L."/>
            <person name="Pisabarro A.G."/>
            <person name="Kuo A."/>
            <person name="Tritt A."/>
            <person name="Lipzen A."/>
            <person name="He G."/>
            <person name="Yan M."/>
            <person name="Ng V."/>
            <person name="Cullen D."/>
            <person name="Martin F."/>
            <person name="Rosso M.-N."/>
            <person name="Henrissat B."/>
            <person name="Hibbett D."/>
            <person name="Martinez A.T."/>
            <person name="Grigoriev I.V."/>
        </authorList>
    </citation>
    <scope>NUCLEOTIDE SEQUENCE</scope>
    <source>
        <strain evidence="2">AH 40177</strain>
    </source>
</reference>
<accession>A0A9P5PH22</accession>
<feature type="transmembrane region" description="Helical" evidence="1">
    <location>
        <begin position="46"/>
        <end position="70"/>
    </location>
</feature>
<comment type="caution">
    <text evidence="2">The sequence shown here is derived from an EMBL/GenBank/DDBJ whole genome shotgun (WGS) entry which is preliminary data.</text>
</comment>
<dbReference type="Proteomes" id="UP000772434">
    <property type="component" value="Unassembled WGS sequence"/>
</dbReference>
<sequence>MIPQGNRVRVVTRCYFARRPGNSSRYNCCMFFVAPLPIDVYSDWTYTYGGEVVCYLYPHTFMFIIILPWTSRPASSRRSRTVYMNV</sequence>
<proteinExistence type="predicted"/>
<dbReference type="EMBL" id="JADNRY010000186">
    <property type="protein sequence ID" value="KAF9061945.1"/>
    <property type="molecule type" value="Genomic_DNA"/>
</dbReference>
<organism evidence="2 3">
    <name type="scientific">Rhodocollybia butyracea</name>
    <dbReference type="NCBI Taxonomy" id="206335"/>
    <lineage>
        <taxon>Eukaryota</taxon>
        <taxon>Fungi</taxon>
        <taxon>Dikarya</taxon>
        <taxon>Basidiomycota</taxon>
        <taxon>Agaricomycotina</taxon>
        <taxon>Agaricomycetes</taxon>
        <taxon>Agaricomycetidae</taxon>
        <taxon>Agaricales</taxon>
        <taxon>Marasmiineae</taxon>
        <taxon>Omphalotaceae</taxon>
        <taxon>Rhodocollybia</taxon>
    </lineage>
</organism>
<name>A0A9P5PH22_9AGAR</name>
<evidence type="ECO:0000313" key="3">
    <source>
        <dbReference type="Proteomes" id="UP000772434"/>
    </source>
</evidence>